<comment type="caution">
    <text evidence="1">The sequence shown here is derived from an EMBL/GenBank/DDBJ whole genome shotgun (WGS) entry which is preliminary data.</text>
</comment>
<name>A0A4Z2H2M1_9TELE</name>
<proteinExistence type="predicted"/>
<dbReference type="AlphaFoldDB" id="A0A4Z2H2M1"/>
<evidence type="ECO:0000313" key="1">
    <source>
        <dbReference type="EMBL" id="TNN59831.1"/>
    </source>
</evidence>
<dbReference type="EMBL" id="SRLO01000347">
    <property type="protein sequence ID" value="TNN59831.1"/>
    <property type="molecule type" value="Genomic_DNA"/>
</dbReference>
<dbReference type="Proteomes" id="UP000314294">
    <property type="component" value="Unassembled WGS sequence"/>
</dbReference>
<accession>A0A4Z2H2M1</accession>
<organism evidence="1 2">
    <name type="scientific">Liparis tanakae</name>
    <name type="common">Tanaka's snailfish</name>
    <dbReference type="NCBI Taxonomy" id="230148"/>
    <lineage>
        <taxon>Eukaryota</taxon>
        <taxon>Metazoa</taxon>
        <taxon>Chordata</taxon>
        <taxon>Craniata</taxon>
        <taxon>Vertebrata</taxon>
        <taxon>Euteleostomi</taxon>
        <taxon>Actinopterygii</taxon>
        <taxon>Neopterygii</taxon>
        <taxon>Teleostei</taxon>
        <taxon>Neoteleostei</taxon>
        <taxon>Acanthomorphata</taxon>
        <taxon>Eupercaria</taxon>
        <taxon>Perciformes</taxon>
        <taxon>Cottioidei</taxon>
        <taxon>Cottales</taxon>
        <taxon>Liparidae</taxon>
        <taxon>Liparis</taxon>
    </lineage>
</organism>
<protein>
    <submittedName>
        <fullName evidence="1">Uncharacterized protein</fullName>
    </submittedName>
</protein>
<evidence type="ECO:0000313" key="2">
    <source>
        <dbReference type="Proteomes" id="UP000314294"/>
    </source>
</evidence>
<gene>
    <name evidence="1" type="ORF">EYF80_029937</name>
</gene>
<sequence>MKPPDGVARESGTRIQFFFVEEKAQSGFPVEFIRRLSGATDRACHVSLGAVCRGGAECSTSDSAWKGRGSPYSWRLAEVEVISRRRNRGRVQESHCQDVVLSSNLLHLGGTQEVFARGDNAAPSYSCHIQQRQK</sequence>
<reference evidence="1 2" key="1">
    <citation type="submission" date="2019-03" db="EMBL/GenBank/DDBJ databases">
        <title>First draft genome of Liparis tanakae, snailfish: a comprehensive survey of snailfish specific genes.</title>
        <authorList>
            <person name="Kim W."/>
            <person name="Song I."/>
            <person name="Jeong J.-H."/>
            <person name="Kim D."/>
            <person name="Kim S."/>
            <person name="Ryu S."/>
            <person name="Song J.Y."/>
            <person name="Lee S.K."/>
        </authorList>
    </citation>
    <scope>NUCLEOTIDE SEQUENCE [LARGE SCALE GENOMIC DNA]</scope>
    <source>
        <tissue evidence="1">Muscle</tissue>
    </source>
</reference>
<keyword evidence="2" id="KW-1185">Reference proteome</keyword>